<keyword evidence="4 8" id="KW-0769">Symport</keyword>
<dbReference type="GO" id="GO:0005313">
    <property type="term" value="F:L-glutamate transmembrane transporter activity"/>
    <property type="evidence" value="ECO:0007669"/>
    <property type="project" value="TreeGrafter"/>
</dbReference>
<keyword evidence="7" id="KW-0325">Glycoprotein</keyword>
<dbReference type="PANTHER" id="PTHR11958:SF63">
    <property type="entry name" value="AMINO ACID TRANSPORTER"/>
    <property type="match status" value="1"/>
</dbReference>
<dbReference type="EnsemblMetazoa" id="XM_038199998.1">
    <property type="protein sequence ID" value="XP_038055926.1"/>
    <property type="gene ID" value="LOC119727918"/>
</dbReference>
<evidence type="ECO:0000256" key="6">
    <source>
        <dbReference type="ARBA" id="ARBA00023136"/>
    </source>
</evidence>
<dbReference type="PRINTS" id="PR00173">
    <property type="entry name" value="EDTRNSPORT"/>
</dbReference>
<keyword evidence="10" id="KW-1185">Reference proteome</keyword>
<evidence type="ECO:0000256" key="8">
    <source>
        <dbReference type="RuleBase" id="RU361216"/>
    </source>
</evidence>
<reference evidence="9" key="1">
    <citation type="submission" date="2022-11" db="UniProtKB">
        <authorList>
            <consortium name="EnsemblMetazoa"/>
        </authorList>
    </citation>
    <scope>IDENTIFICATION</scope>
</reference>
<feature type="transmembrane region" description="Helical" evidence="8">
    <location>
        <begin position="439"/>
        <end position="464"/>
    </location>
</feature>
<dbReference type="AlphaFoldDB" id="A0A913ZXZ6"/>
<comment type="subcellular location">
    <subcellularLocation>
        <location evidence="1 8">Membrane</location>
        <topology evidence="1 8">Multi-pass membrane protein</topology>
    </subcellularLocation>
</comment>
<dbReference type="OrthoDB" id="5877963at2759"/>
<evidence type="ECO:0000313" key="10">
    <source>
        <dbReference type="Proteomes" id="UP000887568"/>
    </source>
</evidence>
<keyword evidence="2 8" id="KW-0813">Transport</keyword>
<proteinExistence type="inferred from homology"/>
<keyword evidence="5 8" id="KW-1133">Transmembrane helix</keyword>
<dbReference type="GO" id="GO:0015175">
    <property type="term" value="F:neutral L-amino acid transmembrane transporter activity"/>
    <property type="evidence" value="ECO:0007669"/>
    <property type="project" value="TreeGrafter"/>
</dbReference>
<feature type="transmembrane region" description="Helical" evidence="8">
    <location>
        <begin position="611"/>
        <end position="637"/>
    </location>
</feature>
<dbReference type="InterPro" id="IPR036458">
    <property type="entry name" value="Na:dicarbo_symporter_sf"/>
</dbReference>
<dbReference type="GeneID" id="119727918"/>
<evidence type="ECO:0000256" key="3">
    <source>
        <dbReference type="ARBA" id="ARBA00022692"/>
    </source>
</evidence>
<feature type="transmembrane region" description="Helical" evidence="8">
    <location>
        <begin position="397"/>
        <end position="418"/>
    </location>
</feature>
<comment type="similarity">
    <text evidence="8">Belongs to the dicarboxylate/amino acid:cation symporter (DAACS) (TC 2.A.23) family.</text>
</comment>
<dbReference type="RefSeq" id="XP_038055926.1">
    <property type="nucleotide sequence ID" value="XM_038199998.1"/>
</dbReference>
<dbReference type="InterPro" id="IPR018107">
    <property type="entry name" value="Na-dicarboxylate_symporter_CS"/>
</dbReference>
<evidence type="ECO:0000256" key="7">
    <source>
        <dbReference type="ARBA" id="ARBA00023180"/>
    </source>
</evidence>
<evidence type="ECO:0000256" key="4">
    <source>
        <dbReference type="ARBA" id="ARBA00022847"/>
    </source>
</evidence>
<dbReference type="PROSITE" id="PS00714">
    <property type="entry name" value="NA_DICARBOXYL_SYMP_2"/>
    <property type="match status" value="1"/>
</dbReference>
<organism evidence="9 10">
    <name type="scientific">Patiria miniata</name>
    <name type="common">Bat star</name>
    <name type="synonym">Asterina miniata</name>
    <dbReference type="NCBI Taxonomy" id="46514"/>
    <lineage>
        <taxon>Eukaryota</taxon>
        <taxon>Metazoa</taxon>
        <taxon>Echinodermata</taxon>
        <taxon>Eleutherozoa</taxon>
        <taxon>Asterozoa</taxon>
        <taxon>Asteroidea</taxon>
        <taxon>Valvatacea</taxon>
        <taxon>Valvatida</taxon>
        <taxon>Asterinidae</taxon>
        <taxon>Patiria</taxon>
    </lineage>
</organism>
<dbReference type="PANTHER" id="PTHR11958">
    <property type="entry name" value="SODIUM/DICARBOXYLATE SYMPORTER-RELATED"/>
    <property type="match status" value="1"/>
</dbReference>
<feature type="transmembrane region" description="Helical" evidence="8">
    <location>
        <begin position="583"/>
        <end position="605"/>
    </location>
</feature>
<evidence type="ECO:0000313" key="9">
    <source>
        <dbReference type="EnsemblMetazoa" id="XP_038055926.1"/>
    </source>
</evidence>
<evidence type="ECO:0000256" key="1">
    <source>
        <dbReference type="ARBA" id="ARBA00004141"/>
    </source>
</evidence>
<accession>A0A913ZXZ6</accession>
<keyword evidence="6 8" id="KW-0472">Membrane</keyword>
<dbReference type="InterPro" id="IPR050746">
    <property type="entry name" value="DAACS"/>
</dbReference>
<dbReference type="Gene3D" id="1.10.3860.10">
    <property type="entry name" value="Sodium:dicarboxylate symporter"/>
    <property type="match status" value="1"/>
</dbReference>
<name>A0A913ZXZ6_PATMI</name>
<dbReference type="InterPro" id="IPR001991">
    <property type="entry name" value="Na-dicarboxylate_symporter"/>
</dbReference>
<dbReference type="Proteomes" id="UP000887568">
    <property type="component" value="Unplaced"/>
</dbReference>
<protein>
    <recommendedName>
        <fullName evidence="8">Amino acid transporter</fullName>
    </recommendedName>
</protein>
<evidence type="ECO:0000256" key="5">
    <source>
        <dbReference type="ARBA" id="ARBA00022989"/>
    </source>
</evidence>
<sequence length="712" mass="77074">MIKIVRAIDPRLKYYEQCTAEAELKLHQFKTAAETEVVSNSPLTSSDLLGLTLMSGMTLNQSLIMVKGSMAAARSKTMDMAAMRLDGAAVVADMGAFLRQMNFSANAFDDIIGEVSTIAPSPPDTDGLQTDLADLNTILTNLTRYNDQLDTDVYLHANNITHLQMHVTMAIETTTNVQRKLLEMLLSLNTTSITESMLRELTTSLQESINAITGTLYLLDGPRRGMIVKQINANLDWYWTLLKQSGPGITTDELNKQASKLTVSALSLTAIVMDDVDAKQVIAVGDLTNSLTQLTVNTIFLTDAEMKSEMMTGEGVMMDVKILVSNLTVILAEVSTIIHSPHSMSATDIMELNTLVMEMTVMTSDLEGIVQEANKYIVGRQMTGEDTMTKVKYVATYVFQMNIMGLVVFSIVFGIGLGRISGTEEGRVLTAFFSGTNTVVMKLVQVLMWYAPFGIFFLIVGSMAEVDDWGTILSQLGLYIATILAGLAIHGLIVLPGLYIIITRKNPFKYLLRLSHALVTALGTSSSSATLPVTTRCLEEKNKVDSRVVRFMLPVGATINMDGTALYEAVAAIFIAQMNNVSLNVAQIITVSLTATFASIGAAGIPQAGLVTMVIVLSAVGLPTDDIALILAVDFILDRIRTMINVEGDSIGAGIVAHLSRHDLAQDDERQQDVEGNLVFGNGHAMNGDGVAGVDATNQAFIVPTLYEQTNM</sequence>
<feature type="transmembrane region" description="Helical" evidence="8">
    <location>
        <begin position="476"/>
        <end position="502"/>
    </location>
</feature>
<dbReference type="SUPFAM" id="SSF118215">
    <property type="entry name" value="Proton glutamate symport protein"/>
    <property type="match status" value="1"/>
</dbReference>
<evidence type="ECO:0000256" key="2">
    <source>
        <dbReference type="ARBA" id="ARBA00022448"/>
    </source>
</evidence>
<dbReference type="GO" id="GO:0015501">
    <property type="term" value="F:glutamate:sodium symporter activity"/>
    <property type="evidence" value="ECO:0007669"/>
    <property type="project" value="TreeGrafter"/>
</dbReference>
<dbReference type="Pfam" id="PF00375">
    <property type="entry name" value="SDF"/>
    <property type="match status" value="1"/>
</dbReference>
<dbReference type="OMA" id="FQMNIMG"/>
<keyword evidence="3 8" id="KW-0812">Transmembrane</keyword>
<dbReference type="GO" id="GO:0005886">
    <property type="term" value="C:plasma membrane"/>
    <property type="evidence" value="ECO:0007669"/>
    <property type="project" value="TreeGrafter"/>
</dbReference>